<dbReference type="InterPro" id="IPR009636">
    <property type="entry name" value="SCAF"/>
</dbReference>
<accession>A0A6H1ZDI1</accession>
<evidence type="ECO:0000256" key="1">
    <source>
        <dbReference type="SAM" id="Coils"/>
    </source>
</evidence>
<protein>
    <submittedName>
        <fullName evidence="3">Putative head-tail joining protein</fullName>
    </submittedName>
</protein>
<dbReference type="AlphaFoldDB" id="A0A6H1ZDI1"/>
<reference evidence="3" key="1">
    <citation type="submission" date="2020-03" db="EMBL/GenBank/DDBJ databases">
        <title>The deep terrestrial virosphere.</title>
        <authorList>
            <person name="Holmfeldt K."/>
            <person name="Nilsson E."/>
            <person name="Simone D."/>
            <person name="Lopez-Fernandez M."/>
            <person name="Wu X."/>
            <person name="de Brujin I."/>
            <person name="Lundin D."/>
            <person name="Andersson A."/>
            <person name="Bertilsson S."/>
            <person name="Dopson M."/>
        </authorList>
    </citation>
    <scope>NUCLEOTIDE SEQUENCE</scope>
    <source>
        <strain evidence="3">TM448A00243</strain>
        <strain evidence="4">TM448B00304</strain>
    </source>
</reference>
<feature type="region of interest" description="Disordered" evidence="2">
    <location>
        <begin position="1"/>
        <end position="39"/>
    </location>
</feature>
<evidence type="ECO:0000256" key="2">
    <source>
        <dbReference type="SAM" id="MobiDB-lite"/>
    </source>
</evidence>
<dbReference type="EMBL" id="MT143991">
    <property type="protein sequence ID" value="QJA45481.1"/>
    <property type="molecule type" value="Genomic_DNA"/>
</dbReference>
<dbReference type="Pfam" id="PF06810">
    <property type="entry name" value="Phage_scaffold"/>
    <property type="match status" value="1"/>
</dbReference>
<feature type="coiled-coil region" evidence="1">
    <location>
        <begin position="82"/>
        <end position="109"/>
    </location>
</feature>
<dbReference type="EMBL" id="MT144607">
    <property type="protein sequence ID" value="QJH94861.1"/>
    <property type="molecule type" value="Genomic_DNA"/>
</dbReference>
<evidence type="ECO:0000313" key="4">
    <source>
        <dbReference type="EMBL" id="QJH94861.1"/>
    </source>
</evidence>
<sequence length="212" mass="22780">MADESTTTTGTTSTEGTAPLDTGAAQDKQTAPATVTSFTQADVDRIVSERLKRERDKFGDYKDLQAAAAKLKAIEDSQKSESDKLLEAMETLKAQNARLQDEQVQMRLEQAVVTEATKQKFARPELAFKLLDRSTIQVTDGKIEGVEAAVKALSEAYPELLETSTPRISATNLARGGQSGETDAERRSRIFGGGSSPIGSGPGGGLYWPKQP</sequence>
<feature type="region of interest" description="Disordered" evidence="2">
    <location>
        <begin position="168"/>
        <end position="212"/>
    </location>
</feature>
<name>A0A6H1ZDI1_9ZZZZ</name>
<gene>
    <name evidence="3" type="ORF">TM448A00243_0030</name>
    <name evidence="4" type="ORF">TM448B00304_0040</name>
</gene>
<feature type="compositionally biased region" description="Polar residues" evidence="2">
    <location>
        <begin position="27"/>
        <end position="39"/>
    </location>
</feature>
<organism evidence="3">
    <name type="scientific">viral metagenome</name>
    <dbReference type="NCBI Taxonomy" id="1070528"/>
    <lineage>
        <taxon>unclassified sequences</taxon>
        <taxon>metagenomes</taxon>
        <taxon>organismal metagenomes</taxon>
    </lineage>
</organism>
<keyword evidence="1" id="KW-0175">Coiled coil</keyword>
<evidence type="ECO:0000313" key="3">
    <source>
        <dbReference type="EMBL" id="QJA45481.1"/>
    </source>
</evidence>
<dbReference type="GO" id="GO:0019069">
    <property type="term" value="P:viral capsid assembly"/>
    <property type="evidence" value="ECO:0007669"/>
    <property type="project" value="InterPro"/>
</dbReference>
<proteinExistence type="predicted"/>
<feature type="compositionally biased region" description="Gly residues" evidence="2">
    <location>
        <begin position="191"/>
        <end position="206"/>
    </location>
</feature>
<feature type="compositionally biased region" description="Low complexity" evidence="2">
    <location>
        <begin position="1"/>
        <end position="17"/>
    </location>
</feature>